<reference evidence="1" key="1">
    <citation type="journal article" date="2013" name="Nature">
        <title>Draft genome of the wheat A-genome progenitor Triticum urartu.</title>
        <authorList>
            <person name="Ling H.Q."/>
            <person name="Zhao S."/>
            <person name="Liu D."/>
            <person name="Wang J."/>
            <person name="Sun H."/>
            <person name="Zhang C."/>
            <person name="Fan H."/>
            <person name="Li D."/>
            <person name="Dong L."/>
            <person name="Tao Y."/>
            <person name="Gao C."/>
            <person name="Wu H."/>
            <person name="Li Y."/>
            <person name="Cui Y."/>
            <person name="Guo X."/>
            <person name="Zheng S."/>
            <person name="Wang B."/>
            <person name="Yu K."/>
            <person name="Liang Q."/>
            <person name="Yang W."/>
            <person name="Lou X."/>
            <person name="Chen J."/>
            <person name="Feng M."/>
            <person name="Jian J."/>
            <person name="Zhang X."/>
            <person name="Luo G."/>
            <person name="Jiang Y."/>
            <person name="Liu J."/>
            <person name="Wang Z."/>
            <person name="Sha Y."/>
            <person name="Zhang B."/>
            <person name="Wu H."/>
            <person name="Tang D."/>
            <person name="Shen Q."/>
            <person name="Xue P."/>
            <person name="Zou S."/>
            <person name="Wang X."/>
            <person name="Liu X."/>
            <person name="Wang F."/>
            <person name="Yang Y."/>
            <person name="An X."/>
            <person name="Dong Z."/>
            <person name="Zhang K."/>
            <person name="Zhang X."/>
            <person name="Luo M.C."/>
            <person name="Dvorak J."/>
            <person name="Tong Y."/>
            <person name="Wang J."/>
            <person name="Yang H."/>
            <person name="Li Z."/>
            <person name="Wang D."/>
            <person name="Zhang A."/>
            <person name="Wang J."/>
        </authorList>
    </citation>
    <scope>NUCLEOTIDE SEQUENCE</scope>
</reference>
<gene>
    <name evidence="1" type="ORF">TRIUR3_04985</name>
</gene>
<proteinExistence type="predicted"/>
<accession>M7ZLX7</accession>
<dbReference type="STRING" id="4572.M7ZLX7"/>
<dbReference type="OMA" id="HEPAVNI"/>
<organism evidence="1">
    <name type="scientific">Triticum urartu</name>
    <name type="common">Red wild einkorn</name>
    <name type="synonym">Crithodium urartu</name>
    <dbReference type="NCBI Taxonomy" id="4572"/>
    <lineage>
        <taxon>Eukaryota</taxon>
        <taxon>Viridiplantae</taxon>
        <taxon>Streptophyta</taxon>
        <taxon>Embryophyta</taxon>
        <taxon>Tracheophyta</taxon>
        <taxon>Spermatophyta</taxon>
        <taxon>Magnoliopsida</taxon>
        <taxon>Liliopsida</taxon>
        <taxon>Poales</taxon>
        <taxon>Poaceae</taxon>
        <taxon>BOP clade</taxon>
        <taxon>Pooideae</taxon>
        <taxon>Triticodae</taxon>
        <taxon>Triticeae</taxon>
        <taxon>Triticinae</taxon>
        <taxon>Triticum</taxon>
    </lineage>
</organism>
<protein>
    <submittedName>
        <fullName evidence="1">Uncharacterized protein</fullName>
    </submittedName>
</protein>
<sequence>MGSHEPAVNILGPKLRGMPDQLVQEMPHALGIAIFWVKPAPEGGCGLPQGGEE</sequence>
<dbReference type="AlphaFoldDB" id="M7ZLX7"/>
<dbReference type="EMBL" id="KD100917">
    <property type="protein sequence ID" value="EMS61107.1"/>
    <property type="molecule type" value="Genomic_DNA"/>
</dbReference>
<evidence type="ECO:0000313" key="1">
    <source>
        <dbReference type="EMBL" id="EMS61107.1"/>
    </source>
</evidence>
<name>M7ZLX7_TRIUA</name>